<comment type="caution">
    <text evidence="1">The sequence shown here is derived from an EMBL/GenBank/DDBJ whole genome shotgun (WGS) entry which is preliminary data.</text>
</comment>
<proteinExistence type="predicted"/>
<reference evidence="1 2" key="1">
    <citation type="submission" date="2018-08" db="EMBL/GenBank/DDBJ databases">
        <title>Recombination of ecologically and evolutionarily significant loci maintains genetic cohesion in the Pseudomonas syringae species complex.</title>
        <authorList>
            <person name="Dillon M."/>
            <person name="Thakur S."/>
            <person name="Almeida R.N.D."/>
            <person name="Weir B.S."/>
            <person name="Guttman D.S."/>
        </authorList>
    </citation>
    <scope>NUCLEOTIDE SEQUENCE [LARGE SCALE GENOMIC DNA]</scope>
    <source>
        <strain evidence="1 2">ICMP 3263</strain>
    </source>
</reference>
<evidence type="ECO:0000313" key="1">
    <source>
        <dbReference type="EMBL" id="RMV45755.1"/>
    </source>
</evidence>
<dbReference type="AlphaFoldDB" id="A0A3M6CPG1"/>
<protein>
    <submittedName>
        <fullName evidence="1">Uncharacterized protein</fullName>
    </submittedName>
</protein>
<accession>A0A3M6CPG1</accession>
<evidence type="ECO:0000313" key="2">
    <source>
        <dbReference type="Proteomes" id="UP000279173"/>
    </source>
</evidence>
<gene>
    <name evidence="1" type="ORF">ALP10_200014</name>
</gene>
<sequence length="223" mass="25202">MKSLFNQNAQCVRGLSFSVTGVLIFKDGCRVFIIFQPRLLDSELECAFINNGLVDQQVVNDQRLTSPAFDIAQHAVTDLNIGINFNVQFQPQRIIVRVNRAARVIFDTQRCQASSRRGLDGDRLLFGFDGSPLRVCILHPVAYLRSAAVNEQCIHRVQTPAEYLIFDDYGIRADERLIAAAVLEKALPGDVHSIAWRRARRRCYRQCITALDGYIPSIQCQSM</sequence>
<dbReference type="EMBL" id="RBUT01000123">
    <property type="protein sequence ID" value="RMV45755.1"/>
    <property type="molecule type" value="Genomic_DNA"/>
</dbReference>
<dbReference type="Proteomes" id="UP000279173">
    <property type="component" value="Unassembled WGS sequence"/>
</dbReference>
<name>A0A3M6CPG1_9PSED</name>
<organism evidence="1 2">
    <name type="scientific">Pseudomonas syringae pv. helianthi</name>
    <dbReference type="NCBI Taxonomy" id="251654"/>
    <lineage>
        <taxon>Bacteria</taxon>
        <taxon>Pseudomonadati</taxon>
        <taxon>Pseudomonadota</taxon>
        <taxon>Gammaproteobacteria</taxon>
        <taxon>Pseudomonadales</taxon>
        <taxon>Pseudomonadaceae</taxon>
        <taxon>Pseudomonas</taxon>
    </lineage>
</organism>